<keyword evidence="5 12" id="KW-0436">Ligase</keyword>
<dbReference type="InterPro" id="IPR005479">
    <property type="entry name" value="CPAse_ATP-bd"/>
</dbReference>
<protein>
    <recommendedName>
        <fullName evidence="4 12">Biotin carboxylase</fullName>
        <ecNumber evidence="4 12">6.3.4.14</ecNumber>
    </recommendedName>
    <alternativeName>
        <fullName evidence="12">Acetyl-coenzyme A carboxylase biotin carboxylase subunit A</fullName>
    </alternativeName>
</protein>
<dbReference type="NCBIfam" id="TIGR00514">
    <property type="entry name" value="accC"/>
    <property type="match status" value="1"/>
</dbReference>
<name>A0ABW2UZY0_9BACI</name>
<dbReference type="EC" id="6.3.4.14" evidence="4 12"/>
<dbReference type="GO" id="GO:0004075">
    <property type="term" value="F:biotin carboxylase activity"/>
    <property type="evidence" value="ECO:0007669"/>
    <property type="project" value="UniProtKB-EC"/>
</dbReference>
<dbReference type="SMART" id="SM00878">
    <property type="entry name" value="Biotin_carb_C"/>
    <property type="match status" value="1"/>
</dbReference>
<gene>
    <name evidence="15" type="primary">accC</name>
    <name evidence="15" type="ORF">ACFQU8_13150</name>
</gene>
<dbReference type="InterPro" id="IPR016185">
    <property type="entry name" value="PreATP-grasp_dom_sf"/>
</dbReference>
<comment type="pathway">
    <text evidence="2 12">Lipid metabolism; malonyl-CoA biosynthesis; malonyl-CoA from acetyl-CoA: step 1/1.</text>
</comment>
<dbReference type="PROSITE" id="PS00867">
    <property type="entry name" value="CPSASE_2"/>
    <property type="match status" value="1"/>
</dbReference>
<comment type="function">
    <text evidence="1 12">This protein is a component of the acetyl coenzyme A carboxylase complex; first, biotin carboxylase catalyzes the carboxylation of the carrier protein and then the transcarboxylase transfers the carboxyl group to form malonyl-CoA.</text>
</comment>
<dbReference type="Pfam" id="PF00289">
    <property type="entry name" value="Biotin_carb_N"/>
    <property type="match status" value="1"/>
</dbReference>
<dbReference type="SUPFAM" id="SSF51246">
    <property type="entry name" value="Rudiment single hybrid motif"/>
    <property type="match status" value="1"/>
</dbReference>
<keyword evidence="16" id="KW-1185">Reference proteome</keyword>
<dbReference type="SUPFAM" id="SSF52440">
    <property type="entry name" value="PreATP-grasp domain"/>
    <property type="match status" value="1"/>
</dbReference>
<evidence type="ECO:0000313" key="16">
    <source>
        <dbReference type="Proteomes" id="UP001596620"/>
    </source>
</evidence>
<accession>A0ABW2UZY0</accession>
<sequence>MIKKVLIANRGEIAVRIIRACKEMNITTVAVYSEADQEALHVQLADEAYCIGPALSSESYLNLTNIMSVATLTEVDAIHPGYGFLSENADFAEICKACNITFIGPSAEAIQKMGVKDVARETMKAADVPIVPGSEGIIQNEEEARTVAETIGYPVVIKATAGGGGKGIRVARTEEELVNGIRITQEEAEKSFGNAGVYLEKYIEDFRHVEIQVLADKHGHVIHLGERDCSIQRRLQKLVEETPSPAITPAIRQKMGDAAVKAAKAVDYVGAGTIEFIFDRTDETFYFMEMNTRIQVEHPITEMVTGVDLVKEQIRVADNEPLPFAQEDITYEGWAMECRVNAENPFKNFMPSPGKIDLYLPPGGFGVRVESAAYTGYSIPPFYDSMVAKLVTHGKTRTEAIDRMRRSLDEFVVEGVDTTIPFHHQIMEHPVFISGDFNTRFLEENPIKEKDED</sequence>
<evidence type="ECO:0000256" key="6">
    <source>
        <dbReference type="ARBA" id="ARBA00022723"/>
    </source>
</evidence>
<dbReference type="PROSITE" id="PS00866">
    <property type="entry name" value="CPSASE_1"/>
    <property type="match status" value="1"/>
</dbReference>
<feature type="domain" description="ATP-grasp" evidence="13">
    <location>
        <begin position="120"/>
        <end position="318"/>
    </location>
</feature>
<dbReference type="PROSITE" id="PS50975">
    <property type="entry name" value="ATP_GRASP"/>
    <property type="match status" value="1"/>
</dbReference>
<evidence type="ECO:0000256" key="2">
    <source>
        <dbReference type="ARBA" id="ARBA00004956"/>
    </source>
</evidence>
<evidence type="ECO:0000259" key="14">
    <source>
        <dbReference type="PROSITE" id="PS50979"/>
    </source>
</evidence>
<dbReference type="InterPro" id="IPR005481">
    <property type="entry name" value="BC-like_N"/>
</dbReference>
<evidence type="ECO:0000256" key="1">
    <source>
        <dbReference type="ARBA" id="ARBA00003761"/>
    </source>
</evidence>
<dbReference type="InterPro" id="IPR004549">
    <property type="entry name" value="Acetyl_CoA_COase_biotin_COase"/>
</dbReference>
<dbReference type="InterPro" id="IPR011054">
    <property type="entry name" value="Rudment_hybrid_motif"/>
</dbReference>
<dbReference type="EMBL" id="JBHTGR010000057">
    <property type="protein sequence ID" value="MFC7748131.1"/>
    <property type="molecule type" value="Genomic_DNA"/>
</dbReference>
<keyword evidence="12" id="KW-0276">Fatty acid metabolism</keyword>
<evidence type="ECO:0000256" key="11">
    <source>
        <dbReference type="PROSITE-ProRule" id="PRU00409"/>
    </source>
</evidence>
<dbReference type="Pfam" id="PF02786">
    <property type="entry name" value="CPSase_L_D2"/>
    <property type="match status" value="1"/>
</dbReference>
<evidence type="ECO:0000256" key="7">
    <source>
        <dbReference type="ARBA" id="ARBA00022741"/>
    </source>
</evidence>
<dbReference type="Gene3D" id="3.30.470.20">
    <property type="entry name" value="ATP-grasp fold, B domain"/>
    <property type="match status" value="1"/>
</dbReference>
<dbReference type="Pfam" id="PF02785">
    <property type="entry name" value="Biotin_carb_C"/>
    <property type="match status" value="1"/>
</dbReference>
<keyword evidence="12" id="KW-0444">Lipid biosynthesis</keyword>
<keyword evidence="6" id="KW-0479">Metal-binding</keyword>
<organism evidence="15 16">
    <name type="scientific">Lentibacillus kimchii</name>
    <dbReference type="NCBI Taxonomy" id="1542911"/>
    <lineage>
        <taxon>Bacteria</taxon>
        <taxon>Bacillati</taxon>
        <taxon>Bacillota</taxon>
        <taxon>Bacilli</taxon>
        <taxon>Bacillales</taxon>
        <taxon>Bacillaceae</taxon>
        <taxon>Lentibacillus</taxon>
    </lineage>
</organism>
<proteinExistence type="predicted"/>
<reference evidence="16" key="1">
    <citation type="journal article" date="2019" name="Int. J. Syst. Evol. Microbiol.">
        <title>The Global Catalogue of Microorganisms (GCM) 10K type strain sequencing project: providing services to taxonomists for standard genome sequencing and annotation.</title>
        <authorList>
            <consortium name="The Broad Institute Genomics Platform"/>
            <consortium name="The Broad Institute Genome Sequencing Center for Infectious Disease"/>
            <person name="Wu L."/>
            <person name="Ma J."/>
        </authorList>
    </citation>
    <scope>NUCLEOTIDE SEQUENCE [LARGE SCALE GENOMIC DNA]</scope>
    <source>
        <strain evidence="16">JCM 30234</strain>
    </source>
</reference>
<dbReference type="InterPro" id="IPR005482">
    <property type="entry name" value="Biotin_COase_C"/>
</dbReference>
<evidence type="ECO:0000313" key="15">
    <source>
        <dbReference type="EMBL" id="MFC7748131.1"/>
    </source>
</evidence>
<dbReference type="InterPro" id="IPR011761">
    <property type="entry name" value="ATP-grasp"/>
</dbReference>
<evidence type="ECO:0000256" key="5">
    <source>
        <dbReference type="ARBA" id="ARBA00022598"/>
    </source>
</evidence>
<comment type="subunit">
    <text evidence="3 12">Acetyl-CoA carboxylase is a heterohexamer of biotin carboxyl carrier protein, biotin carboxylase and the two subunits of carboxyl transferase in a 2:2 complex.</text>
</comment>
<evidence type="ECO:0000256" key="8">
    <source>
        <dbReference type="ARBA" id="ARBA00022840"/>
    </source>
</evidence>
<evidence type="ECO:0000256" key="9">
    <source>
        <dbReference type="ARBA" id="ARBA00022842"/>
    </source>
</evidence>
<keyword evidence="9" id="KW-0460">Magnesium</keyword>
<dbReference type="InterPro" id="IPR011764">
    <property type="entry name" value="Biotin_carboxylation_dom"/>
</dbReference>
<dbReference type="PANTHER" id="PTHR48095:SF2">
    <property type="entry name" value="BIOTIN CARBOXYLASE, CHLOROPLASTIC"/>
    <property type="match status" value="1"/>
</dbReference>
<evidence type="ECO:0000259" key="13">
    <source>
        <dbReference type="PROSITE" id="PS50975"/>
    </source>
</evidence>
<dbReference type="RefSeq" id="WP_382361126.1">
    <property type="nucleotide sequence ID" value="NZ_JBHTGR010000057.1"/>
</dbReference>
<keyword evidence="7 11" id="KW-0547">Nucleotide-binding</keyword>
<keyword evidence="8 11" id="KW-0067">ATP-binding</keyword>
<keyword evidence="12" id="KW-0275">Fatty acid biosynthesis</keyword>
<keyword evidence="12" id="KW-0092">Biotin</keyword>
<dbReference type="InterPro" id="IPR051602">
    <property type="entry name" value="ACC_Biotin_Carboxylase"/>
</dbReference>
<evidence type="ECO:0000256" key="3">
    <source>
        <dbReference type="ARBA" id="ARBA00011750"/>
    </source>
</evidence>
<keyword evidence="12" id="KW-0443">Lipid metabolism</keyword>
<comment type="catalytic activity">
    <reaction evidence="10 12">
        <text>N(6)-biotinyl-L-lysyl-[protein] + hydrogencarbonate + ATP = N(6)-carboxybiotinyl-L-lysyl-[protein] + ADP + phosphate + H(+)</text>
        <dbReference type="Rhea" id="RHEA:13501"/>
        <dbReference type="Rhea" id="RHEA-COMP:10505"/>
        <dbReference type="Rhea" id="RHEA-COMP:10506"/>
        <dbReference type="ChEBI" id="CHEBI:15378"/>
        <dbReference type="ChEBI" id="CHEBI:17544"/>
        <dbReference type="ChEBI" id="CHEBI:30616"/>
        <dbReference type="ChEBI" id="CHEBI:43474"/>
        <dbReference type="ChEBI" id="CHEBI:83144"/>
        <dbReference type="ChEBI" id="CHEBI:83145"/>
        <dbReference type="ChEBI" id="CHEBI:456216"/>
        <dbReference type="EC" id="6.3.4.14"/>
    </reaction>
</comment>
<feature type="domain" description="Biotin carboxylation" evidence="14">
    <location>
        <begin position="1"/>
        <end position="447"/>
    </location>
</feature>
<dbReference type="Proteomes" id="UP001596620">
    <property type="component" value="Unassembled WGS sequence"/>
</dbReference>
<comment type="caution">
    <text evidence="15">The sequence shown here is derived from an EMBL/GenBank/DDBJ whole genome shotgun (WGS) entry which is preliminary data.</text>
</comment>
<dbReference type="NCBIfam" id="NF006367">
    <property type="entry name" value="PRK08591.1"/>
    <property type="match status" value="1"/>
</dbReference>
<dbReference type="PANTHER" id="PTHR48095">
    <property type="entry name" value="PYRUVATE CARBOXYLASE SUBUNIT A"/>
    <property type="match status" value="1"/>
</dbReference>
<dbReference type="SUPFAM" id="SSF56059">
    <property type="entry name" value="Glutathione synthetase ATP-binding domain-like"/>
    <property type="match status" value="1"/>
</dbReference>
<evidence type="ECO:0000256" key="10">
    <source>
        <dbReference type="ARBA" id="ARBA00048600"/>
    </source>
</evidence>
<dbReference type="PROSITE" id="PS50979">
    <property type="entry name" value="BC"/>
    <property type="match status" value="1"/>
</dbReference>
<evidence type="ECO:0000256" key="12">
    <source>
        <dbReference type="RuleBase" id="RU365063"/>
    </source>
</evidence>
<evidence type="ECO:0000256" key="4">
    <source>
        <dbReference type="ARBA" id="ARBA00013263"/>
    </source>
</evidence>